<dbReference type="SUPFAM" id="SSF57667">
    <property type="entry name" value="beta-beta-alpha zinc fingers"/>
    <property type="match status" value="1"/>
</dbReference>
<organism evidence="4 5">
    <name type="scientific">Serendipita indica (strain DSM 11827)</name>
    <name type="common">Root endophyte fungus</name>
    <name type="synonym">Piriformospora indica</name>
    <dbReference type="NCBI Taxonomy" id="1109443"/>
    <lineage>
        <taxon>Eukaryota</taxon>
        <taxon>Fungi</taxon>
        <taxon>Dikarya</taxon>
        <taxon>Basidiomycota</taxon>
        <taxon>Agaricomycotina</taxon>
        <taxon>Agaricomycetes</taxon>
        <taxon>Sebacinales</taxon>
        <taxon>Serendipitaceae</taxon>
        <taxon>Serendipita</taxon>
    </lineage>
</organism>
<dbReference type="PROSITE" id="PS00028">
    <property type="entry name" value="ZINC_FINGER_C2H2_1"/>
    <property type="match status" value="2"/>
</dbReference>
<evidence type="ECO:0000313" key="5">
    <source>
        <dbReference type="Proteomes" id="UP000007148"/>
    </source>
</evidence>
<feature type="domain" description="C2H2-type" evidence="3">
    <location>
        <begin position="273"/>
        <end position="295"/>
    </location>
</feature>
<dbReference type="Proteomes" id="UP000007148">
    <property type="component" value="Unassembled WGS sequence"/>
</dbReference>
<evidence type="ECO:0000256" key="1">
    <source>
        <dbReference type="PROSITE-ProRule" id="PRU00042"/>
    </source>
</evidence>
<dbReference type="AlphaFoldDB" id="G4TM14"/>
<protein>
    <recommendedName>
        <fullName evidence="3">C2H2-type domain-containing protein</fullName>
    </recommendedName>
</protein>
<evidence type="ECO:0000256" key="2">
    <source>
        <dbReference type="SAM" id="MobiDB-lite"/>
    </source>
</evidence>
<dbReference type="InterPro" id="IPR036236">
    <property type="entry name" value="Znf_C2H2_sf"/>
</dbReference>
<reference evidence="4 5" key="1">
    <citation type="journal article" date="2011" name="PLoS Pathog.">
        <title>Endophytic Life Strategies Decoded by Genome and Transcriptome Analyses of the Mutualistic Root Symbiont Piriformospora indica.</title>
        <authorList>
            <person name="Zuccaro A."/>
            <person name="Lahrmann U."/>
            <person name="Guldener U."/>
            <person name="Langen G."/>
            <person name="Pfiffi S."/>
            <person name="Biedenkopf D."/>
            <person name="Wong P."/>
            <person name="Samans B."/>
            <person name="Grimm C."/>
            <person name="Basiewicz M."/>
            <person name="Murat C."/>
            <person name="Martin F."/>
            <person name="Kogel K.H."/>
        </authorList>
    </citation>
    <scope>NUCLEOTIDE SEQUENCE [LARGE SCALE GENOMIC DNA]</scope>
    <source>
        <strain evidence="4 5">DSM 11827</strain>
    </source>
</reference>
<keyword evidence="1" id="KW-0479">Metal-binding</keyword>
<dbReference type="GO" id="GO:0008270">
    <property type="term" value="F:zinc ion binding"/>
    <property type="evidence" value="ECO:0007669"/>
    <property type="project" value="UniProtKB-KW"/>
</dbReference>
<dbReference type="InParanoid" id="G4TM14"/>
<gene>
    <name evidence="4" type="ORF">PIIN_06291</name>
</gene>
<comment type="caution">
    <text evidence="4">The sequence shown here is derived from an EMBL/GenBank/DDBJ whole genome shotgun (WGS) entry which is preliminary data.</text>
</comment>
<dbReference type="HOGENOM" id="CLU_809214_0_0_1"/>
<feature type="region of interest" description="Disordered" evidence="2">
    <location>
        <begin position="34"/>
        <end position="54"/>
    </location>
</feature>
<keyword evidence="1" id="KW-0863">Zinc-finger</keyword>
<dbReference type="InterPro" id="IPR013087">
    <property type="entry name" value="Znf_C2H2_type"/>
</dbReference>
<dbReference type="Gene3D" id="3.30.160.60">
    <property type="entry name" value="Classic Zinc Finger"/>
    <property type="match status" value="1"/>
</dbReference>
<dbReference type="OrthoDB" id="6077919at2759"/>
<sequence length="343" mass="38948">MCITSSQQNSPAASPKSRRRYAWVRSARRGSLYMGDNRPVSFMSHDDETKPPSEYQRLLTNPPPRLPNHGNLPESTTLDEYSTHPYNSPHFDGRERARASRYPEQASTCRNSLEKEIIVNPKDRHALITAIILLSNNQEPSTSANGQFLTWRESTIKNLQLPEPTARALYALVTNAFTPVQLVAAGQIQRFLNNHPAEPIPRHFISEEIAEIHGNHGWCLIGKCGLARISFKITRPTSASIATENRLEEDHSRKDIQSLSIHIRDSHFKQTPFPCLLCPASFDSEGELDRHLRTHPLGDLECPTCGDILYNHELRQRHQHSNHAKQSIGDRFLRLLTRVVPLK</sequence>
<dbReference type="SMART" id="SM00355">
    <property type="entry name" value="ZnF_C2H2"/>
    <property type="match status" value="2"/>
</dbReference>
<feature type="compositionally biased region" description="Polar residues" evidence="2">
    <location>
        <begin position="1"/>
        <end position="12"/>
    </location>
</feature>
<feature type="region of interest" description="Disordered" evidence="2">
    <location>
        <begin position="1"/>
        <end position="21"/>
    </location>
</feature>
<keyword evidence="5" id="KW-1185">Reference proteome</keyword>
<dbReference type="PROSITE" id="PS50157">
    <property type="entry name" value="ZINC_FINGER_C2H2_2"/>
    <property type="match status" value="1"/>
</dbReference>
<evidence type="ECO:0000259" key="3">
    <source>
        <dbReference type="PROSITE" id="PS50157"/>
    </source>
</evidence>
<accession>G4TM14</accession>
<keyword evidence="1" id="KW-0862">Zinc</keyword>
<proteinExistence type="predicted"/>
<evidence type="ECO:0000313" key="4">
    <source>
        <dbReference type="EMBL" id="CCA72357.1"/>
    </source>
</evidence>
<name>G4TM14_SERID</name>
<dbReference type="EMBL" id="CAFZ01000160">
    <property type="protein sequence ID" value="CCA72357.1"/>
    <property type="molecule type" value="Genomic_DNA"/>
</dbReference>